<dbReference type="GO" id="GO:0009244">
    <property type="term" value="P:lipopolysaccharide core region biosynthetic process"/>
    <property type="evidence" value="ECO:0007669"/>
    <property type="project" value="TreeGrafter"/>
</dbReference>
<dbReference type="SUPFAM" id="SSF53756">
    <property type="entry name" value="UDP-Glycosyltransferase/glycogen phosphorylase"/>
    <property type="match status" value="1"/>
</dbReference>
<dbReference type="Pfam" id="PF01075">
    <property type="entry name" value="Glyco_transf_9"/>
    <property type="match status" value="1"/>
</dbReference>
<dbReference type="InterPro" id="IPR051199">
    <property type="entry name" value="LPS_LOS_Heptosyltrfase"/>
</dbReference>
<name>A0A316EQD1_9BURK</name>
<comment type="caution">
    <text evidence="3">The sequence shown here is derived from an EMBL/GenBank/DDBJ whole genome shotgun (WGS) entry which is preliminary data.</text>
</comment>
<evidence type="ECO:0000313" key="4">
    <source>
        <dbReference type="Proteomes" id="UP000245754"/>
    </source>
</evidence>
<dbReference type="Proteomes" id="UP000245754">
    <property type="component" value="Unassembled WGS sequence"/>
</dbReference>
<organism evidence="3 4">
    <name type="scientific">Cupriavidus plantarum</name>
    <dbReference type="NCBI Taxonomy" id="942865"/>
    <lineage>
        <taxon>Bacteria</taxon>
        <taxon>Pseudomonadati</taxon>
        <taxon>Pseudomonadota</taxon>
        <taxon>Betaproteobacteria</taxon>
        <taxon>Burkholderiales</taxon>
        <taxon>Burkholderiaceae</taxon>
        <taxon>Cupriavidus</taxon>
    </lineage>
</organism>
<reference evidence="3 4" key="1">
    <citation type="submission" date="2018-05" db="EMBL/GenBank/DDBJ databases">
        <title>Genomic Encyclopedia of Type Strains, Phase IV (KMG-V): Genome sequencing to study the core and pangenomes of soil and plant-associated prokaryotes.</title>
        <authorList>
            <person name="Whitman W."/>
        </authorList>
    </citation>
    <scope>NUCLEOTIDE SEQUENCE [LARGE SCALE GENOMIC DNA]</scope>
    <source>
        <strain evidence="3 4">SLV-132</strain>
    </source>
</reference>
<evidence type="ECO:0000256" key="2">
    <source>
        <dbReference type="ARBA" id="ARBA00022679"/>
    </source>
</evidence>
<dbReference type="CDD" id="cd03789">
    <property type="entry name" value="GT9_LPS_heptosyltransferase"/>
    <property type="match status" value="1"/>
</dbReference>
<dbReference type="RefSeq" id="WP_373561955.1">
    <property type="nucleotide sequence ID" value="NZ_QGGT01000003.1"/>
</dbReference>
<dbReference type="Gene3D" id="3.40.50.2000">
    <property type="entry name" value="Glycogen Phosphorylase B"/>
    <property type="match status" value="2"/>
</dbReference>
<proteinExistence type="predicted"/>
<dbReference type="InterPro" id="IPR002201">
    <property type="entry name" value="Glyco_trans_9"/>
</dbReference>
<protein>
    <submittedName>
        <fullName evidence="3">ADP-heptose:LPS heptosyltransferase</fullName>
    </submittedName>
</protein>
<accession>A0A316EQD1</accession>
<keyword evidence="2 3" id="KW-0808">Transferase</keyword>
<dbReference type="PANTHER" id="PTHR30160">
    <property type="entry name" value="TETRAACYLDISACCHARIDE 4'-KINASE-RELATED"/>
    <property type="match status" value="1"/>
</dbReference>
<evidence type="ECO:0000256" key="1">
    <source>
        <dbReference type="ARBA" id="ARBA00022676"/>
    </source>
</evidence>
<keyword evidence="1" id="KW-0328">Glycosyltransferase</keyword>
<dbReference type="PANTHER" id="PTHR30160:SF1">
    <property type="entry name" value="LIPOPOLYSACCHARIDE 1,2-N-ACETYLGLUCOSAMINETRANSFERASE-RELATED"/>
    <property type="match status" value="1"/>
</dbReference>
<dbReference type="GO" id="GO:0005829">
    <property type="term" value="C:cytosol"/>
    <property type="evidence" value="ECO:0007669"/>
    <property type="project" value="TreeGrafter"/>
</dbReference>
<evidence type="ECO:0000313" key="3">
    <source>
        <dbReference type="EMBL" id="PWK33789.1"/>
    </source>
</evidence>
<keyword evidence="4" id="KW-1185">Reference proteome</keyword>
<sequence length="374" mass="40835">MTAILETAEMPKARTQDDPGRRRIAVFRALQLGDMLCAVPALRALREGEPYAHITLVGLPWASEFASRFAELVDDFMAFPGMPGMPEQPYRADAAAAFYAEARARRFDLAIQLHGSGTLSNEVVRRFEAREMAGYCASAAEAGVHRHGGELLVTWPDGNEIERLLALPRALGYPTADAHLAFPLRAVDHAGWRALADRYGLQPRGYVCVHPGARMLSRRWPVERFAEVARRLRERWPVVVTGAPDELPLDARLAGQCGIEVINLGGQTTLGTMAALIGQARLLVCNDTGASHIAAAMDTPSVVVSCGSDSPRWAPLDTALHRVLADWPPCRPCGWEKCPLGHPCAVHIGVDDVMRAIEHVLDEAARREGELEHA</sequence>
<gene>
    <name evidence="3" type="ORF">C7419_103108</name>
</gene>
<dbReference type="GO" id="GO:0008713">
    <property type="term" value="F:ADP-heptose-lipopolysaccharide heptosyltransferase activity"/>
    <property type="evidence" value="ECO:0007669"/>
    <property type="project" value="TreeGrafter"/>
</dbReference>
<dbReference type="EMBL" id="QGGT01000003">
    <property type="protein sequence ID" value="PWK33789.1"/>
    <property type="molecule type" value="Genomic_DNA"/>
</dbReference>
<dbReference type="AlphaFoldDB" id="A0A316EQD1"/>